<dbReference type="EMBL" id="JAPUUL010001775">
    <property type="protein sequence ID" value="KAJ8126623.1"/>
    <property type="molecule type" value="Genomic_DNA"/>
</dbReference>
<gene>
    <name evidence="1" type="ORF">O1611_g7016</name>
</gene>
<evidence type="ECO:0000313" key="2">
    <source>
        <dbReference type="Proteomes" id="UP001153332"/>
    </source>
</evidence>
<accession>A0ACC2JHC5</accession>
<organism evidence="1 2">
    <name type="scientific">Lasiodiplodia mahajangana</name>
    <dbReference type="NCBI Taxonomy" id="1108764"/>
    <lineage>
        <taxon>Eukaryota</taxon>
        <taxon>Fungi</taxon>
        <taxon>Dikarya</taxon>
        <taxon>Ascomycota</taxon>
        <taxon>Pezizomycotina</taxon>
        <taxon>Dothideomycetes</taxon>
        <taxon>Dothideomycetes incertae sedis</taxon>
        <taxon>Botryosphaeriales</taxon>
        <taxon>Botryosphaeriaceae</taxon>
        <taxon>Lasiodiplodia</taxon>
    </lineage>
</organism>
<protein>
    <submittedName>
        <fullName evidence="1">Uncharacterized protein</fullName>
    </submittedName>
</protein>
<keyword evidence="2" id="KW-1185">Reference proteome</keyword>
<dbReference type="Proteomes" id="UP001153332">
    <property type="component" value="Unassembled WGS sequence"/>
</dbReference>
<name>A0ACC2JHC5_9PEZI</name>
<reference evidence="1" key="1">
    <citation type="submission" date="2022-12" db="EMBL/GenBank/DDBJ databases">
        <title>Genome Sequence of Lasiodiplodia mahajangana.</title>
        <authorList>
            <person name="Buettner E."/>
        </authorList>
    </citation>
    <scope>NUCLEOTIDE SEQUENCE</scope>
    <source>
        <strain evidence="1">VT137</strain>
    </source>
</reference>
<comment type="caution">
    <text evidence="1">The sequence shown here is derived from an EMBL/GenBank/DDBJ whole genome shotgun (WGS) entry which is preliminary data.</text>
</comment>
<sequence length="367" mass="42171">MASFLASSKMALAAYVRSWWKQPHEQPDTSCPLLDQMPVELIDCIADFLAPADKVLLALTCRAMRACLGQHSDAARLSRAEYFTYLAGMARALPEQWVCDYCMTLHPINKYDKPTTLRRPCSCPRYDTRALWRRSRVQNGRHIGIEHHHVQLALKYTRLKQQKYDSYLQSLLEPYQNEPFDTLGRGNITHEVRYSAYPRIVTGRDGNPRLLLLSIWKYLAGGRDIMVRNIGRQRICPHLQFFDWDYPSYSNNLLQTFQWALGPGNRGTEWRSVCARCATDFSVMLRDGNLYLQVWQDFGPEGSPLDLTWRSQNVRPGLDGAVNSALTGPTLHHQPGSIEELYGPTPQRLPVPDNRSPWVYFVPQFIP</sequence>
<proteinExistence type="predicted"/>
<evidence type="ECO:0000313" key="1">
    <source>
        <dbReference type="EMBL" id="KAJ8126623.1"/>
    </source>
</evidence>